<dbReference type="Proteomes" id="UP000308600">
    <property type="component" value="Unassembled WGS sequence"/>
</dbReference>
<gene>
    <name evidence="1" type="ORF">BDN72DRAFT_958135</name>
</gene>
<protein>
    <submittedName>
        <fullName evidence="1">Uncharacterized protein</fullName>
    </submittedName>
</protein>
<evidence type="ECO:0000313" key="1">
    <source>
        <dbReference type="EMBL" id="TFK71336.1"/>
    </source>
</evidence>
<accession>A0ACD3B0G7</accession>
<evidence type="ECO:0000313" key="2">
    <source>
        <dbReference type="Proteomes" id="UP000308600"/>
    </source>
</evidence>
<reference evidence="1 2" key="1">
    <citation type="journal article" date="2019" name="Nat. Ecol. Evol.">
        <title>Megaphylogeny resolves global patterns of mushroom evolution.</title>
        <authorList>
            <person name="Varga T."/>
            <person name="Krizsan K."/>
            <person name="Foldi C."/>
            <person name="Dima B."/>
            <person name="Sanchez-Garcia M."/>
            <person name="Sanchez-Ramirez S."/>
            <person name="Szollosi G.J."/>
            <person name="Szarkandi J.G."/>
            <person name="Papp V."/>
            <person name="Albert L."/>
            <person name="Andreopoulos W."/>
            <person name="Angelini C."/>
            <person name="Antonin V."/>
            <person name="Barry K.W."/>
            <person name="Bougher N.L."/>
            <person name="Buchanan P."/>
            <person name="Buyck B."/>
            <person name="Bense V."/>
            <person name="Catcheside P."/>
            <person name="Chovatia M."/>
            <person name="Cooper J."/>
            <person name="Damon W."/>
            <person name="Desjardin D."/>
            <person name="Finy P."/>
            <person name="Geml J."/>
            <person name="Haridas S."/>
            <person name="Hughes K."/>
            <person name="Justo A."/>
            <person name="Karasinski D."/>
            <person name="Kautmanova I."/>
            <person name="Kiss B."/>
            <person name="Kocsube S."/>
            <person name="Kotiranta H."/>
            <person name="LaButti K.M."/>
            <person name="Lechner B.E."/>
            <person name="Liimatainen K."/>
            <person name="Lipzen A."/>
            <person name="Lukacs Z."/>
            <person name="Mihaltcheva S."/>
            <person name="Morgado L.N."/>
            <person name="Niskanen T."/>
            <person name="Noordeloos M.E."/>
            <person name="Ohm R.A."/>
            <person name="Ortiz-Santana B."/>
            <person name="Ovrebo C."/>
            <person name="Racz N."/>
            <person name="Riley R."/>
            <person name="Savchenko A."/>
            <person name="Shiryaev A."/>
            <person name="Soop K."/>
            <person name="Spirin V."/>
            <person name="Szebenyi C."/>
            <person name="Tomsovsky M."/>
            <person name="Tulloss R.E."/>
            <person name="Uehling J."/>
            <person name="Grigoriev I.V."/>
            <person name="Vagvolgyi C."/>
            <person name="Papp T."/>
            <person name="Martin F.M."/>
            <person name="Miettinen O."/>
            <person name="Hibbett D.S."/>
            <person name="Nagy L.G."/>
        </authorList>
    </citation>
    <scope>NUCLEOTIDE SEQUENCE [LARGE SCALE GENOMIC DNA]</scope>
    <source>
        <strain evidence="1 2">NL-1719</strain>
    </source>
</reference>
<sequence length="145" mass="16025">MQDPYRTTRRQFTDNLTAAPTPNNAAPAYANLHGTLKVLLDKLLNHPAMAPNVNQTFMTPAARKSKVYFMWDFVGRTLGTINMLDPTLPRREKGEWDEAIGRAAFAAVLINDATGKLQAMCPDDLGQDPDFGDEIRSLANDLGHP</sequence>
<dbReference type="EMBL" id="ML208299">
    <property type="protein sequence ID" value="TFK71336.1"/>
    <property type="molecule type" value="Genomic_DNA"/>
</dbReference>
<name>A0ACD3B0G7_9AGAR</name>
<keyword evidence="2" id="KW-1185">Reference proteome</keyword>
<organism evidence="1 2">
    <name type="scientific">Pluteus cervinus</name>
    <dbReference type="NCBI Taxonomy" id="181527"/>
    <lineage>
        <taxon>Eukaryota</taxon>
        <taxon>Fungi</taxon>
        <taxon>Dikarya</taxon>
        <taxon>Basidiomycota</taxon>
        <taxon>Agaricomycotina</taxon>
        <taxon>Agaricomycetes</taxon>
        <taxon>Agaricomycetidae</taxon>
        <taxon>Agaricales</taxon>
        <taxon>Pluteineae</taxon>
        <taxon>Pluteaceae</taxon>
        <taxon>Pluteus</taxon>
    </lineage>
</organism>
<proteinExistence type="predicted"/>